<sequence length="124" mass="13639">MVEKYFVDPTGNSNVKIADDVVTRIAQEAAIRVEGVYNSYTTRREMVGELLTGRNPSKTKITGDEMSSIVDISIVVEYGKNIVEVAEKVQDAVKESLENMTDIAIEAVNVHISGVRAEHENQAV</sequence>
<dbReference type="Pfam" id="PF03780">
    <property type="entry name" value="Asp23"/>
    <property type="match status" value="1"/>
</dbReference>
<comment type="caution">
    <text evidence="2">The sequence shown here is derived from an EMBL/GenBank/DDBJ whole genome shotgun (WGS) entry which is preliminary data.</text>
</comment>
<dbReference type="PANTHER" id="PTHR34297:SF2">
    <property type="entry name" value="ASP23_GLS24 FAMILY ENVELOPE STRESS RESPONSE PROTEIN"/>
    <property type="match status" value="1"/>
</dbReference>
<name>A0A134ABR3_9FIRM</name>
<evidence type="ECO:0000313" key="2">
    <source>
        <dbReference type="EMBL" id="KXB65151.1"/>
    </source>
</evidence>
<evidence type="ECO:0000256" key="1">
    <source>
        <dbReference type="ARBA" id="ARBA00005721"/>
    </source>
</evidence>
<dbReference type="RefSeq" id="WP_068369568.1">
    <property type="nucleotide sequence ID" value="NZ_CAIJCT010000010.1"/>
</dbReference>
<protein>
    <recommendedName>
        <fullName evidence="4">Alkaline shock protein 23 family protein</fullName>
    </recommendedName>
</protein>
<dbReference type="Proteomes" id="UP000070442">
    <property type="component" value="Unassembled WGS sequence"/>
</dbReference>
<comment type="similarity">
    <text evidence="1">Belongs to the asp23 family.</text>
</comment>
<accession>A0A134ABR3</accession>
<dbReference type="AlphaFoldDB" id="A0A134ABR3"/>
<dbReference type="PATRIC" id="fig|755172.3.peg.1621"/>
<organism evidence="2 3">
    <name type="scientific">Aedoeadaptatus coxii</name>
    <dbReference type="NCBI Taxonomy" id="755172"/>
    <lineage>
        <taxon>Bacteria</taxon>
        <taxon>Bacillati</taxon>
        <taxon>Bacillota</taxon>
        <taxon>Tissierellia</taxon>
        <taxon>Tissierellales</taxon>
        <taxon>Peptoniphilaceae</taxon>
        <taxon>Aedoeadaptatus</taxon>
    </lineage>
</organism>
<dbReference type="InterPro" id="IPR005531">
    <property type="entry name" value="Asp23"/>
</dbReference>
<gene>
    <name evidence="2" type="ORF">HMPREF1863_01659</name>
</gene>
<dbReference type="PANTHER" id="PTHR34297">
    <property type="entry name" value="HYPOTHETICAL CYTOSOLIC PROTEIN-RELATED"/>
    <property type="match status" value="1"/>
</dbReference>
<dbReference type="OrthoDB" id="9793465at2"/>
<keyword evidence="3" id="KW-1185">Reference proteome</keyword>
<dbReference type="STRING" id="755172.HMPREF1863_01659"/>
<evidence type="ECO:0008006" key="4">
    <source>
        <dbReference type="Google" id="ProtNLM"/>
    </source>
</evidence>
<reference evidence="3" key="1">
    <citation type="submission" date="2016-01" db="EMBL/GenBank/DDBJ databases">
        <authorList>
            <person name="Mitreva M."/>
            <person name="Pepin K.H."/>
            <person name="Mihindukulasuriya K.A."/>
            <person name="Fulton R."/>
            <person name="Fronick C."/>
            <person name="O'Laughlin M."/>
            <person name="Miner T."/>
            <person name="Herter B."/>
            <person name="Rosa B.A."/>
            <person name="Cordes M."/>
            <person name="Tomlinson C."/>
            <person name="Wollam A."/>
            <person name="Palsikar V.B."/>
            <person name="Mardis E.R."/>
            <person name="Wilson R.K."/>
        </authorList>
    </citation>
    <scope>NUCLEOTIDE SEQUENCE [LARGE SCALE GENOMIC DNA]</scope>
    <source>
        <strain evidence="3">DNF00729</strain>
    </source>
</reference>
<evidence type="ECO:0000313" key="3">
    <source>
        <dbReference type="Proteomes" id="UP000070442"/>
    </source>
</evidence>
<proteinExistence type="inferred from homology"/>
<dbReference type="EMBL" id="LSDG01000045">
    <property type="protein sequence ID" value="KXB65151.1"/>
    <property type="molecule type" value="Genomic_DNA"/>
</dbReference>